<keyword evidence="1" id="KW-1133">Transmembrane helix</keyword>
<sequence>MTLNRLFITFGGSGLAPKAPGTVGSFTALVVGIALLQVVPMQTFFMITLLVTIAGIFEINKYEKLTNTHDDKSIVIDEVSGMWIALMFAIASAKTMPYDYAYEIAIISSFASFRLFDIWKPSIIGTIDRKVKGGLGVMGDDIIAGIAGGMLTVLLLKGLEFIL</sequence>
<keyword evidence="1" id="KW-0812">Transmembrane</keyword>
<dbReference type="Pfam" id="PF04608">
    <property type="entry name" value="PgpA"/>
    <property type="match status" value="1"/>
</dbReference>
<dbReference type="PANTHER" id="PTHR36305">
    <property type="entry name" value="PHOSPHATIDYLGLYCEROPHOSPHATASE A"/>
    <property type="match status" value="1"/>
</dbReference>
<dbReference type="PIRSF" id="PIRSF006162">
    <property type="entry name" value="PgpA"/>
    <property type="match status" value="1"/>
</dbReference>
<feature type="transmembrane region" description="Helical" evidence="1">
    <location>
        <begin position="21"/>
        <end position="38"/>
    </location>
</feature>
<dbReference type="EC" id="3.1.3.27" evidence="3"/>
<evidence type="ECO:0000259" key="2">
    <source>
        <dbReference type="Pfam" id="PF04608"/>
    </source>
</evidence>
<feature type="transmembrane region" description="Helical" evidence="1">
    <location>
        <begin position="137"/>
        <end position="156"/>
    </location>
</feature>
<dbReference type="GO" id="GO:0008962">
    <property type="term" value="F:phosphatidylglycerophosphatase activity"/>
    <property type="evidence" value="ECO:0007669"/>
    <property type="project" value="UniProtKB-EC"/>
</dbReference>
<dbReference type="InterPro" id="IPR026037">
    <property type="entry name" value="PgpA"/>
</dbReference>
<proteinExistence type="predicted"/>
<reference evidence="3" key="1">
    <citation type="submission" date="2016-10" db="EMBL/GenBank/DDBJ databases">
        <authorList>
            <person name="de Groot N.N."/>
        </authorList>
    </citation>
    <scope>NUCLEOTIDE SEQUENCE</scope>
</reference>
<dbReference type="SUPFAM" id="SSF101307">
    <property type="entry name" value="YutG-like"/>
    <property type="match status" value="1"/>
</dbReference>
<evidence type="ECO:0000313" key="3">
    <source>
        <dbReference type="EMBL" id="SFV71811.1"/>
    </source>
</evidence>
<dbReference type="EMBL" id="FPHM01000317">
    <property type="protein sequence ID" value="SFV71811.1"/>
    <property type="molecule type" value="Genomic_DNA"/>
</dbReference>
<dbReference type="AlphaFoldDB" id="A0A1W1D1R5"/>
<dbReference type="InterPro" id="IPR036681">
    <property type="entry name" value="PgpA-like_sf"/>
</dbReference>
<dbReference type="GO" id="GO:0006629">
    <property type="term" value="P:lipid metabolic process"/>
    <property type="evidence" value="ECO:0007669"/>
    <property type="project" value="InterPro"/>
</dbReference>
<dbReference type="InterPro" id="IPR007686">
    <property type="entry name" value="YutG/PgpA"/>
</dbReference>
<organism evidence="3">
    <name type="scientific">hydrothermal vent metagenome</name>
    <dbReference type="NCBI Taxonomy" id="652676"/>
    <lineage>
        <taxon>unclassified sequences</taxon>
        <taxon>metagenomes</taxon>
        <taxon>ecological metagenomes</taxon>
    </lineage>
</organism>
<feature type="transmembrane region" description="Helical" evidence="1">
    <location>
        <begin position="44"/>
        <end position="62"/>
    </location>
</feature>
<dbReference type="PANTHER" id="PTHR36305:SF1">
    <property type="entry name" value="PHOSPHATIDYLGLYCEROPHOSPHATASE A"/>
    <property type="match status" value="1"/>
</dbReference>
<feature type="domain" description="YutG/PgpA" evidence="2">
    <location>
        <begin position="7"/>
        <end position="155"/>
    </location>
</feature>
<protein>
    <submittedName>
        <fullName evidence="3">Phosphatidylglycerophosphatase A</fullName>
        <ecNumber evidence="3">3.1.3.27</ecNumber>
    </submittedName>
</protein>
<keyword evidence="3" id="KW-0378">Hydrolase</keyword>
<dbReference type="CDD" id="cd06971">
    <property type="entry name" value="PgpA"/>
    <property type="match status" value="1"/>
</dbReference>
<gene>
    <name evidence="3" type="ORF">MNB_SV-13-1801</name>
</gene>
<name>A0A1W1D1R5_9ZZZZ</name>
<accession>A0A1W1D1R5</accession>
<feature type="transmembrane region" description="Helical" evidence="1">
    <location>
        <begin position="74"/>
        <end position="94"/>
    </location>
</feature>
<keyword evidence="1" id="KW-0472">Membrane</keyword>
<evidence type="ECO:0000256" key="1">
    <source>
        <dbReference type="SAM" id="Phobius"/>
    </source>
</evidence>